<protein>
    <submittedName>
        <fullName evidence="1">Uncharacterized protein</fullName>
    </submittedName>
</protein>
<proteinExistence type="predicted"/>
<dbReference type="RefSeq" id="WP_009196900.1">
    <property type="nucleotide sequence ID" value="NZ_AODQ01000122.1"/>
</dbReference>
<sequence length="69" mass="7684">MHVREVGDAQTRRQFLELPVQLYKNEPNWIRPLDQDIEGVFDPKKTNSSGMVKPFAGCSLATTAPLLAG</sequence>
<gene>
    <name evidence="1" type="ORF">ADICEAN_03519</name>
</gene>
<evidence type="ECO:0000313" key="1">
    <source>
        <dbReference type="EMBL" id="EMR01362.1"/>
    </source>
</evidence>
<organism evidence="1 2">
    <name type="scientific">Cesiribacter andamanensis AMV16</name>
    <dbReference type="NCBI Taxonomy" id="1279009"/>
    <lineage>
        <taxon>Bacteria</taxon>
        <taxon>Pseudomonadati</taxon>
        <taxon>Bacteroidota</taxon>
        <taxon>Cytophagia</taxon>
        <taxon>Cytophagales</taxon>
        <taxon>Cesiribacteraceae</taxon>
        <taxon>Cesiribacter</taxon>
    </lineage>
</organism>
<reference evidence="1 2" key="1">
    <citation type="journal article" date="2013" name="Genome Announc.">
        <title>Draft Genome Sequence of Cesiribacter andamanensis Strain AMV16T, Isolated from a Soil Sample from a Mud Volcano in the Andaman Islands, India.</title>
        <authorList>
            <person name="Shivaji S."/>
            <person name="Ara S."/>
            <person name="Begum Z."/>
            <person name="Srinivas T.N."/>
            <person name="Singh A."/>
            <person name="Kumar Pinnaka A."/>
        </authorList>
    </citation>
    <scope>NUCLEOTIDE SEQUENCE [LARGE SCALE GENOMIC DNA]</scope>
    <source>
        <strain evidence="1 2">AMV16</strain>
    </source>
</reference>
<keyword evidence="2" id="KW-1185">Reference proteome</keyword>
<evidence type="ECO:0000313" key="2">
    <source>
        <dbReference type="Proteomes" id="UP000011910"/>
    </source>
</evidence>
<accession>M7N227</accession>
<dbReference type="STRING" id="1279009.ADICEAN_03519"/>
<dbReference type="EMBL" id="AODQ01000122">
    <property type="protein sequence ID" value="EMR01362.1"/>
    <property type="molecule type" value="Genomic_DNA"/>
</dbReference>
<dbReference type="Proteomes" id="UP000011910">
    <property type="component" value="Unassembled WGS sequence"/>
</dbReference>
<name>M7N227_9BACT</name>
<comment type="caution">
    <text evidence="1">The sequence shown here is derived from an EMBL/GenBank/DDBJ whole genome shotgun (WGS) entry which is preliminary data.</text>
</comment>
<dbReference type="AlphaFoldDB" id="M7N227"/>